<dbReference type="Proteomes" id="UP000683360">
    <property type="component" value="Unassembled WGS sequence"/>
</dbReference>
<dbReference type="GO" id="GO:0008270">
    <property type="term" value="F:zinc ion binding"/>
    <property type="evidence" value="ECO:0007669"/>
    <property type="project" value="UniProtKB-KW"/>
</dbReference>
<dbReference type="Gene3D" id="4.10.60.10">
    <property type="entry name" value="Zinc finger, CCHC-type"/>
    <property type="match status" value="1"/>
</dbReference>
<dbReference type="Pfam" id="PF03732">
    <property type="entry name" value="Retrotrans_gag"/>
    <property type="match status" value="1"/>
</dbReference>
<dbReference type="PANTHER" id="PTHR33223">
    <property type="entry name" value="CCHC-TYPE DOMAIN-CONTAINING PROTEIN"/>
    <property type="match status" value="1"/>
</dbReference>
<accession>A0A8S3PXJ4</accession>
<dbReference type="EMBL" id="CAJPWZ010000244">
    <property type="protein sequence ID" value="CAG2188493.1"/>
    <property type="molecule type" value="Genomic_DNA"/>
</dbReference>
<dbReference type="GO" id="GO:0003676">
    <property type="term" value="F:nucleic acid binding"/>
    <property type="evidence" value="ECO:0007669"/>
    <property type="project" value="InterPro"/>
</dbReference>
<feature type="region of interest" description="Disordered" evidence="2">
    <location>
        <begin position="468"/>
        <end position="491"/>
    </location>
</feature>
<dbReference type="AlphaFoldDB" id="A0A8S3PXJ4"/>
<name>A0A8S3PXJ4_MYTED</name>
<reference evidence="4" key="1">
    <citation type="submission" date="2021-03" db="EMBL/GenBank/DDBJ databases">
        <authorList>
            <person name="Bekaert M."/>
        </authorList>
    </citation>
    <scope>NUCLEOTIDE SEQUENCE</scope>
</reference>
<feature type="region of interest" description="Disordered" evidence="2">
    <location>
        <begin position="1"/>
        <end position="26"/>
    </location>
</feature>
<keyword evidence="5" id="KW-1185">Reference proteome</keyword>
<gene>
    <name evidence="4" type="ORF">MEDL_3904</name>
</gene>
<organism evidence="4 5">
    <name type="scientific">Mytilus edulis</name>
    <name type="common">Blue mussel</name>
    <dbReference type="NCBI Taxonomy" id="6550"/>
    <lineage>
        <taxon>Eukaryota</taxon>
        <taxon>Metazoa</taxon>
        <taxon>Spiralia</taxon>
        <taxon>Lophotrochozoa</taxon>
        <taxon>Mollusca</taxon>
        <taxon>Bivalvia</taxon>
        <taxon>Autobranchia</taxon>
        <taxon>Pteriomorphia</taxon>
        <taxon>Mytilida</taxon>
        <taxon>Mytiloidea</taxon>
        <taxon>Mytilidae</taxon>
        <taxon>Mytilinae</taxon>
        <taxon>Mytilus</taxon>
    </lineage>
</organism>
<sequence length="491" mass="57195">MGRTRKSLRKKQNKNEVPESTPDQDRVQQHLSPDLEVQPNIINDSISGLHINAERQNTDINVDNIDFRLPDPNAHISVSEVMHVMSQTMENNNCLTQTLTNVLKELPKKVNKSVKGDLNLPRSQSVRIDDEFSSDEDTEIYDPRLRSYDRASSLDRPSTISLNSKFKVKLPIFSGIESWKVWFSRFTEVADRRGWNKDDRLDELLQRLHGQAGDFAYGQLSRRVRQDYDLLIDELNSRYRVIETSKTFGVKFSHKNQHPHESVEEYAAELKRLYDQAYPARDRQTRREDLLRRFLDGLQDDTARFQVEYNKEPHDIDEAVAHVVNFVETKARLSKSDPYYERKPKRQTRKVEVNPVDEINYSSDEDSGEGAQLIKTVHQVAKEKEEKKEILKGNKLECAQGSEDKRVQEIVKLVLQNLNSQKEDKDTFDKDYKQLGYNAKGNNSDIRTCFFCGKEGHIARNCWKRGNTQNQEKRNDRQSFNSGFRNNKNLN</sequence>
<feature type="domain" description="CCHC-type" evidence="3">
    <location>
        <begin position="449"/>
        <end position="462"/>
    </location>
</feature>
<proteinExistence type="predicted"/>
<evidence type="ECO:0000313" key="4">
    <source>
        <dbReference type="EMBL" id="CAG2188493.1"/>
    </source>
</evidence>
<feature type="compositionally biased region" description="Basic residues" evidence="2">
    <location>
        <begin position="1"/>
        <end position="12"/>
    </location>
</feature>
<dbReference type="Pfam" id="PF00098">
    <property type="entry name" value="zf-CCHC"/>
    <property type="match status" value="1"/>
</dbReference>
<evidence type="ECO:0000313" key="5">
    <source>
        <dbReference type="Proteomes" id="UP000683360"/>
    </source>
</evidence>
<feature type="compositionally biased region" description="Basic and acidic residues" evidence="2">
    <location>
        <begin position="13"/>
        <end position="26"/>
    </location>
</feature>
<keyword evidence="1" id="KW-0479">Metal-binding</keyword>
<feature type="compositionally biased region" description="Polar residues" evidence="2">
    <location>
        <begin position="478"/>
        <end position="491"/>
    </location>
</feature>
<keyword evidence="1" id="KW-0863">Zinc-finger</keyword>
<evidence type="ECO:0000256" key="1">
    <source>
        <dbReference type="PROSITE-ProRule" id="PRU00047"/>
    </source>
</evidence>
<protein>
    <recommendedName>
        <fullName evidence="3">CCHC-type domain-containing protein</fullName>
    </recommendedName>
</protein>
<dbReference type="InterPro" id="IPR001878">
    <property type="entry name" value="Znf_CCHC"/>
</dbReference>
<dbReference type="SUPFAM" id="SSF57756">
    <property type="entry name" value="Retrovirus zinc finger-like domains"/>
    <property type="match status" value="1"/>
</dbReference>
<dbReference type="InterPro" id="IPR005162">
    <property type="entry name" value="Retrotrans_gag_dom"/>
</dbReference>
<dbReference type="PANTHER" id="PTHR33223:SF6">
    <property type="entry name" value="CCHC-TYPE DOMAIN-CONTAINING PROTEIN"/>
    <property type="match status" value="1"/>
</dbReference>
<keyword evidence="1" id="KW-0862">Zinc</keyword>
<dbReference type="OrthoDB" id="6155956at2759"/>
<dbReference type="PROSITE" id="PS50158">
    <property type="entry name" value="ZF_CCHC"/>
    <property type="match status" value="1"/>
</dbReference>
<evidence type="ECO:0000256" key="2">
    <source>
        <dbReference type="SAM" id="MobiDB-lite"/>
    </source>
</evidence>
<evidence type="ECO:0000259" key="3">
    <source>
        <dbReference type="PROSITE" id="PS50158"/>
    </source>
</evidence>
<dbReference type="InterPro" id="IPR036875">
    <property type="entry name" value="Znf_CCHC_sf"/>
</dbReference>
<dbReference type="SMART" id="SM00343">
    <property type="entry name" value="ZnF_C2HC"/>
    <property type="match status" value="1"/>
</dbReference>
<comment type="caution">
    <text evidence="4">The sequence shown here is derived from an EMBL/GenBank/DDBJ whole genome shotgun (WGS) entry which is preliminary data.</text>
</comment>